<feature type="transmembrane region" description="Helical" evidence="2">
    <location>
        <begin position="278"/>
        <end position="298"/>
    </location>
</feature>
<keyword evidence="3" id="KW-0732">Signal</keyword>
<protein>
    <recommendedName>
        <fullName evidence="6">DUF4082 domain-containing protein</fullName>
    </recommendedName>
</protein>
<evidence type="ECO:0000256" key="3">
    <source>
        <dbReference type="SAM" id="SignalP"/>
    </source>
</evidence>
<evidence type="ECO:0008006" key="6">
    <source>
        <dbReference type="Google" id="ProtNLM"/>
    </source>
</evidence>
<feature type="chain" id="PRO_5045041595" description="DUF4082 domain-containing protein" evidence="3">
    <location>
        <begin position="28"/>
        <end position="311"/>
    </location>
</feature>
<dbReference type="EMBL" id="BAABIS010000001">
    <property type="protein sequence ID" value="GAA4876474.1"/>
    <property type="molecule type" value="Genomic_DNA"/>
</dbReference>
<evidence type="ECO:0000313" key="4">
    <source>
        <dbReference type="EMBL" id="GAA4876474.1"/>
    </source>
</evidence>
<reference evidence="5" key="1">
    <citation type="journal article" date="2019" name="Int. J. Syst. Evol. Microbiol.">
        <title>The Global Catalogue of Microorganisms (GCM) 10K type strain sequencing project: providing services to taxonomists for standard genome sequencing and annotation.</title>
        <authorList>
            <consortium name="The Broad Institute Genomics Platform"/>
            <consortium name="The Broad Institute Genome Sequencing Center for Infectious Disease"/>
            <person name="Wu L."/>
            <person name="Ma J."/>
        </authorList>
    </citation>
    <scope>NUCLEOTIDE SEQUENCE [LARGE SCALE GENOMIC DNA]</scope>
    <source>
        <strain evidence="5">JCM 13006</strain>
    </source>
</reference>
<sequence>MHRPARRVVVLAAAALLLLLLPGSASAAGNGSISTTMTGVPGSLPVGGSFTVTMTVRSTSQYRINVTGFYLSMWNFAQQGGRQDTGITVLWNDPATGAWRASDHVEGNGGWSLNERERVLFIEPHGSMTVRATVTFGPDASRGTVHVLGNGVISYSLMNGPQYVYGTLDSIGSSPTATFRYGGGAAAPAPTTRSAAPKATASRTAAAVPSASRAAVSPSSAAPAAVASPSPSASTTAEASPSASASPSTSAGASVPAAAAVRTVADPVASSGGFRRPLLGGLVVLVGAGGAVVAVLVARARRSREAGAGTE</sequence>
<feature type="region of interest" description="Disordered" evidence="1">
    <location>
        <begin position="183"/>
        <end position="202"/>
    </location>
</feature>
<feature type="region of interest" description="Disordered" evidence="1">
    <location>
        <begin position="222"/>
        <end position="251"/>
    </location>
</feature>
<organism evidence="4 5">
    <name type="scientific">Kitasatospora terrestris</name>
    <dbReference type="NCBI Taxonomy" id="258051"/>
    <lineage>
        <taxon>Bacteria</taxon>
        <taxon>Bacillati</taxon>
        <taxon>Actinomycetota</taxon>
        <taxon>Actinomycetes</taxon>
        <taxon>Kitasatosporales</taxon>
        <taxon>Streptomycetaceae</taxon>
        <taxon>Kitasatospora</taxon>
    </lineage>
</organism>
<evidence type="ECO:0000256" key="2">
    <source>
        <dbReference type="SAM" id="Phobius"/>
    </source>
</evidence>
<gene>
    <name evidence="4" type="ORF">GCM10023235_65190</name>
</gene>
<evidence type="ECO:0000256" key="1">
    <source>
        <dbReference type="SAM" id="MobiDB-lite"/>
    </source>
</evidence>
<feature type="signal peptide" evidence="3">
    <location>
        <begin position="1"/>
        <end position="27"/>
    </location>
</feature>
<dbReference type="Proteomes" id="UP001501752">
    <property type="component" value="Unassembled WGS sequence"/>
</dbReference>
<keyword evidence="2" id="KW-0812">Transmembrane</keyword>
<comment type="caution">
    <text evidence="4">The sequence shown here is derived from an EMBL/GenBank/DDBJ whole genome shotgun (WGS) entry which is preliminary data.</text>
</comment>
<proteinExistence type="predicted"/>
<name>A0ABP9EFV4_9ACTN</name>
<dbReference type="RefSeq" id="WP_345700487.1">
    <property type="nucleotide sequence ID" value="NZ_BAABIS010000001.1"/>
</dbReference>
<accession>A0ABP9EFV4</accession>
<keyword evidence="5" id="KW-1185">Reference proteome</keyword>
<keyword evidence="2" id="KW-0472">Membrane</keyword>
<evidence type="ECO:0000313" key="5">
    <source>
        <dbReference type="Proteomes" id="UP001501752"/>
    </source>
</evidence>
<keyword evidence="2" id="KW-1133">Transmembrane helix</keyword>
<feature type="compositionally biased region" description="Low complexity" evidence="1">
    <location>
        <begin position="186"/>
        <end position="202"/>
    </location>
</feature>